<keyword evidence="1" id="KW-0812">Transmembrane</keyword>
<gene>
    <name evidence="2" type="ORF">CA54_24210</name>
</gene>
<dbReference type="AlphaFoldDB" id="A0A5C6BQU3"/>
<accession>A0A5C6BQU3</accession>
<keyword evidence="3" id="KW-1185">Reference proteome</keyword>
<comment type="caution">
    <text evidence="2">The sequence shown here is derived from an EMBL/GenBank/DDBJ whole genome shotgun (WGS) entry which is preliminary data.</text>
</comment>
<keyword evidence="1" id="KW-0472">Membrane</keyword>
<dbReference type="Proteomes" id="UP000320735">
    <property type="component" value="Unassembled WGS sequence"/>
</dbReference>
<reference evidence="2 3" key="1">
    <citation type="submission" date="2019-02" db="EMBL/GenBank/DDBJ databases">
        <title>Deep-cultivation of Planctomycetes and their phenomic and genomic characterization uncovers novel biology.</title>
        <authorList>
            <person name="Wiegand S."/>
            <person name="Jogler M."/>
            <person name="Boedeker C."/>
            <person name="Pinto D."/>
            <person name="Vollmers J."/>
            <person name="Rivas-Marin E."/>
            <person name="Kohn T."/>
            <person name="Peeters S.H."/>
            <person name="Heuer A."/>
            <person name="Rast P."/>
            <person name="Oberbeckmann S."/>
            <person name="Bunk B."/>
            <person name="Jeske O."/>
            <person name="Meyerdierks A."/>
            <person name="Storesund J.E."/>
            <person name="Kallscheuer N."/>
            <person name="Luecker S."/>
            <person name="Lage O.M."/>
            <person name="Pohl T."/>
            <person name="Merkel B.J."/>
            <person name="Hornburger P."/>
            <person name="Mueller R.-W."/>
            <person name="Bruemmer F."/>
            <person name="Labrenz M."/>
            <person name="Spormann A.M."/>
            <person name="Op Den Camp H."/>
            <person name="Overmann J."/>
            <person name="Amann R."/>
            <person name="Jetten M.S.M."/>
            <person name="Mascher T."/>
            <person name="Medema M.H."/>
            <person name="Devos D.P."/>
            <person name="Kaster A.-K."/>
            <person name="Ovreas L."/>
            <person name="Rohde M."/>
            <person name="Galperin M.Y."/>
            <person name="Jogler C."/>
        </authorList>
    </citation>
    <scope>NUCLEOTIDE SEQUENCE [LARGE SCALE GENOMIC DNA]</scope>
    <source>
        <strain evidence="2 3">CA54</strain>
    </source>
</reference>
<evidence type="ECO:0000313" key="2">
    <source>
        <dbReference type="EMBL" id="TWU13586.1"/>
    </source>
</evidence>
<organism evidence="2 3">
    <name type="scientific">Symmachiella macrocystis</name>
    <dbReference type="NCBI Taxonomy" id="2527985"/>
    <lineage>
        <taxon>Bacteria</taxon>
        <taxon>Pseudomonadati</taxon>
        <taxon>Planctomycetota</taxon>
        <taxon>Planctomycetia</taxon>
        <taxon>Planctomycetales</taxon>
        <taxon>Planctomycetaceae</taxon>
        <taxon>Symmachiella</taxon>
    </lineage>
</organism>
<proteinExistence type="predicted"/>
<evidence type="ECO:0000256" key="1">
    <source>
        <dbReference type="SAM" id="Phobius"/>
    </source>
</evidence>
<feature type="transmembrane region" description="Helical" evidence="1">
    <location>
        <begin position="78"/>
        <end position="100"/>
    </location>
</feature>
<protein>
    <submittedName>
        <fullName evidence="2">Uncharacterized protein</fullName>
    </submittedName>
</protein>
<feature type="transmembrane region" description="Helical" evidence="1">
    <location>
        <begin position="112"/>
        <end position="132"/>
    </location>
</feature>
<keyword evidence="1" id="KW-1133">Transmembrane helix</keyword>
<sequence>MAETFPIKCGSCTEIVDVAADSDPAAAYNCPMCGAAIVIAEAVDFELPCPAEVVIEEQTPECLRFRLRSSLRGSNSHAFGVTVCVGFPILVLLSEIGIAWVRSGHPPGVFQLLTQAAICTLIAFFLASFILFGSTTIELSHGECFVRERGFFLPVKWQCPIGDMTFVRTRSKRSRLWPFRISVYCTDVTIRWRGSYQWAESPNPRIARYVTHLLRRQLITMGHKLYNG</sequence>
<evidence type="ECO:0000313" key="3">
    <source>
        <dbReference type="Proteomes" id="UP000320735"/>
    </source>
</evidence>
<dbReference type="EMBL" id="SJPP01000001">
    <property type="protein sequence ID" value="TWU13586.1"/>
    <property type="molecule type" value="Genomic_DNA"/>
</dbReference>
<name>A0A5C6BQU3_9PLAN</name>